<keyword evidence="2" id="KW-1185">Reference proteome</keyword>
<organism evidence="1 2">
    <name type="scientific">Burkholderia glumae</name>
    <name type="common">Pseudomonas glumae</name>
    <dbReference type="NCBI Taxonomy" id="337"/>
    <lineage>
        <taxon>Bacteria</taxon>
        <taxon>Pseudomonadati</taxon>
        <taxon>Pseudomonadota</taxon>
        <taxon>Betaproteobacteria</taxon>
        <taxon>Burkholderiales</taxon>
        <taxon>Burkholderiaceae</taxon>
        <taxon>Burkholderia</taxon>
    </lineage>
</organism>
<reference evidence="1" key="1">
    <citation type="submission" date="2022-06" db="EMBL/GenBank/DDBJ databases">
        <title>Draft genome sequence of Burkholderia glumae strain GR20004 isolated from rice panicle showing bacterial panicle blight.</title>
        <authorList>
            <person name="Choi S.Y."/>
            <person name="Lee Y.H."/>
        </authorList>
    </citation>
    <scope>NUCLEOTIDE SEQUENCE</scope>
    <source>
        <strain evidence="1">GR20004</strain>
    </source>
</reference>
<evidence type="ECO:0000313" key="1">
    <source>
        <dbReference type="EMBL" id="USS45135.1"/>
    </source>
</evidence>
<dbReference type="RefSeq" id="WP_252836760.1">
    <property type="nucleotide sequence ID" value="NZ_CP099587.1"/>
</dbReference>
<accession>A0ABY5BDP0</accession>
<evidence type="ECO:0000313" key="2">
    <source>
        <dbReference type="Proteomes" id="UP001056386"/>
    </source>
</evidence>
<sequence>MTTSIVSNELLDDVIVEALPQLAEDDIGIVRAILRPSADAVIEAVQLSLGAFYAAVDRETQRLHQSSTSATTAFQRFVYNVELAID</sequence>
<protein>
    <submittedName>
        <fullName evidence="1">Uncharacterized protein</fullName>
    </submittedName>
</protein>
<proteinExistence type="predicted"/>
<name>A0ABY5BDP0_BURGL</name>
<dbReference type="Proteomes" id="UP001056386">
    <property type="component" value="Chromosome 1"/>
</dbReference>
<dbReference type="EMBL" id="CP099587">
    <property type="protein sequence ID" value="USS45135.1"/>
    <property type="molecule type" value="Genomic_DNA"/>
</dbReference>
<gene>
    <name evidence="1" type="ORF">NFI99_26460</name>
</gene>